<dbReference type="PROSITE" id="PS00428">
    <property type="entry name" value="FTSW_RODA_SPOVE"/>
    <property type="match status" value="1"/>
</dbReference>
<keyword evidence="8" id="KW-1185">Reference proteome</keyword>
<feature type="transmembrane region" description="Helical" evidence="6">
    <location>
        <begin position="309"/>
        <end position="331"/>
    </location>
</feature>
<evidence type="ECO:0000256" key="2">
    <source>
        <dbReference type="ARBA" id="ARBA00022692"/>
    </source>
</evidence>
<feature type="transmembrane region" description="Helical" evidence="6">
    <location>
        <begin position="12"/>
        <end position="30"/>
    </location>
</feature>
<feature type="transmembrane region" description="Helical" evidence="6">
    <location>
        <begin position="42"/>
        <end position="64"/>
    </location>
</feature>
<dbReference type="PANTHER" id="PTHR30474:SF1">
    <property type="entry name" value="PEPTIDOGLYCAN GLYCOSYLTRANSFERASE MRDB"/>
    <property type="match status" value="1"/>
</dbReference>
<keyword evidence="5 6" id="KW-0472">Membrane</keyword>
<organism evidence="7 8">
    <name type="scientific">Cohnella endophytica</name>
    <dbReference type="NCBI Taxonomy" id="2419778"/>
    <lineage>
        <taxon>Bacteria</taxon>
        <taxon>Bacillati</taxon>
        <taxon>Bacillota</taxon>
        <taxon>Bacilli</taxon>
        <taxon>Bacillales</taxon>
        <taxon>Paenibacillaceae</taxon>
        <taxon>Cohnella</taxon>
    </lineage>
</organism>
<dbReference type="GO" id="GO:0008360">
    <property type="term" value="P:regulation of cell shape"/>
    <property type="evidence" value="ECO:0007669"/>
    <property type="project" value="UniProtKB-KW"/>
</dbReference>
<dbReference type="InterPro" id="IPR001182">
    <property type="entry name" value="FtsW/RodA"/>
</dbReference>
<name>A0A494XWQ9_9BACL</name>
<feature type="transmembrane region" description="Helical" evidence="6">
    <location>
        <begin position="277"/>
        <end position="297"/>
    </location>
</feature>
<keyword evidence="4 6" id="KW-1133">Transmembrane helix</keyword>
<feature type="transmembrane region" description="Helical" evidence="6">
    <location>
        <begin position="343"/>
        <end position="364"/>
    </location>
</feature>
<dbReference type="GO" id="GO:0005886">
    <property type="term" value="C:plasma membrane"/>
    <property type="evidence" value="ECO:0007669"/>
    <property type="project" value="TreeGrafter"/>
</dbReference>
<keyword evidence="2 6" id="KW-0812">Transmembrane</keyword>
<dbReference type="GO" id="GO:0015648">
    <property type="term" value="F:lipid-linked peptidoglycan transporter activity"/>
    <property type="evidence" value="ECO:0007669"/>
    <property type="project" value="TreeGrafter"/>
</dbReference>
<comment type="subcellular location">
    <subcellularLocation>
        <location evidence="1">Membrane</location>
        <topology evidence="1">Multi-pass membrane protein</topology>
    </subcellularLocation>
</comment>
<evidence type="ECO:0000256" key="4">
    <source>
        <dbReference type="ARBA" id="ARBA00022989"/>
    </source>
</evidence>
<dbReference type="PANTHER" id="PTHR30474">
    <property type="entry name" value="CELL CYCLE PROTEIN"/>
    <property type="match status" value="1"/>
</dbReference>
<proteinExistence type="predicted"/>
<reference evidence="7 8" key="1">
    <citation type="submission" date="2018-10" db="EMBL/GenBank/DDBJ databases">
        <title>Cohnella sp. M2MS4P-1, whole genome shotgun sequence.</title>
        <authorList>
            <person name="Tuo L."/>
        </authorList>
    </citation>
    <scope>NUCLEOTIDE SEQUENCE [LARGE SCALE GENOMIC DNA]</scope>
    <source>
        <strain evidence="7 8">M2MS4P-1</strain>
    </source>
</reference>
<accession>A0A494XWQ9</accession>
<feature type="transmembrane region" description="Helical" evidence="6">
    <location>
        <begin position="135"/>
        <end position="153"/>
    </location>
</feature>
<sequence length="377" mass="42023">MTFIRMLNKLDTLILFFLACLITIGTVAIYDATSGTKLDGLHINNLMLFGSFCVPMLLIAFFDYRFLVSKLAYLLYGIGIVMLVLVKFKGESLNGSSRWLSIGSFQFQPSELAKLFTILLVAHMLHKRTGEKLRLFKDVLPVTVIVLVPFFLILKQPDLGTALVFVGILLGMLWMGNIRAIYMILLVGFVSVLIGLILWLYHADYELLTRFVQPHQLARIQTFLDPTSDPNKSWHVINAINAIGTGGLSGGSGYFSEHGFIPYVYSDSIYVIIGERYGFMGSAVLLMLYFLMIYRMIITIMESKRHAGCYVVVGIISMLVFQIFVNIGMHIGLLPLTGISLPFISYGGSSLLINMIAIGLVLSVKIHDDVEDNTGMT</sequence>
<feature type="transmembrane region" description="Helical" evidence="6">
    <location>
        <begin position="182"/>
        <end position="201"/>
    </location>
</feature>
<dbReference type="InterPro" id="IPR018365">
    <property type="entry name" value="Cell_cycle_FtsW-rel_CS"/>
</dbReference>
<dbReference type="Proteomes" id="UP000282076">
    <property type="component" value="Unassembled WGS sequence"/>
</dbReference>
<dbReference type="EMBL" id="RBZM01000004">
    <property type="protein sequence ID" value="RKP55014.1"/>
    <property type="molecule type" value="Genomic_DNA"/>
</dbReference>
<evidence type="ECO:0000256" key="1">
    <source>
        <dbReference type="ARBA" id="ARBA00004141"/>
    </source>
</evidence>
<dbReference type="RefSeq" id="WP_120975392.1">
    <property type="nucleotide sequence ID" value="NZ_RBZM01000004.1"/>
</dbReference>
<evidence type="ECO:0000256" key="3">
    <source>
        <dbReference type="ARBA" id="ARBA00022960"/>
    </source>
</evidence>
<dbReference type="Pfam" id="PF01098">
    <property type="entry name" value="FTSW_RODA_SPOVE"/>
    <property type="match status" value="1"/>
</dbReference>
<feature type="transmembrane region" description="Helical" evidence="6">
    <location>
        <begin position="159"/>
        <end position="175"/>
    </location>
</feature>
<evidence type="ECO:0000313" key="7">
    <source>
        <dbReference type="EMBL" id="RKP55014.1"/>
    </source>
</evidence>
<dbReference type="GO" id="GO:0051301">
    <property type="term" value="P:cell division"/>
    <property type="evidence" value="ECO:0007669"/>
    <property type="project" value="InterPro"/>
</dbReference>
<protein>
    <submittedName>
        <fullName evidence="7">Rod shape-determining protein RodA</fullName>
    </submittedName>
</protein>
<feature type="transmembrane region" description="Helical" evidence="6">
    <location>
        <begin position="71"/>
        <end position="88"/>
    </location>
</feature>
<dbReference type="GO" id="GO:0032153">
    <property type="term" value="C:cell division site"/>
    <property type="evidence" value="ECO:0007669"/>
    <property type="project" value="TreeGrafter"/>
</dbReference>
<comment type="caution">
    <text evidence="7">The sequence shown here is derived from an EMBL/GenBank/DDBJ whole genome shotgun (WGS) entry which is preliminary data.</text>
</comment>
<dbReference type="OrthoDB" id="9812661at2"/>
<gene>
    <name evidence="7" type="ORF">D7Z26_07220</name>
</gene>
<evidence type="ECO:0000256" key="5">
    <source>
        <dbReference type="ARBA" id="ARBA00023136"/>
    </source>
</evidence>
<evidence type="ECO:0000313" key="8">
    <source>
        <dbReference type="Proteomes" id="UP000282076"/>
    </source>
</evidence>
<evidence type="ECO:0000256" key="6">
    <source>
        <dbReference type="SAM" id="Phobius"/>
    </source>
</evidence>
<keyword evidence="3" id="KW-0133">Cell shape</keyword>
<dbReference type="AlphaFoldDB" id="A0A494XWQ9"/>